<dbReference type="RefSeq" id="WP_021681858.1">
    <property type="nucleotide sequence ID" value="NZ_KI260389.1"/>
</dbReference>
<keyword evidence="1" id="KW-0812">Transmembrane</keyword>
<sequence>MDYFENTTRITEDGYAAILQMQKKQHCIICRAIGILLAIPFLERLIYRGILLEIGDTADFHLGFLDFLFLLLLAAAFWMWHLPKKQIQDRIRRTRKKLDLQAVNQYTFLPECIRMMSTSSLEKYQLEYENLTWIRCDKRWIVLYFARQDFTMLIDKQGFTHGTANACLAFLKNKQEGR</sequence>
<comment type="caution">
    <text evidence="2">The sequence shown here is derived from an EMBL/GenBank/DDBJ whole genome shotgun (WGS) entry which is preliminary data.</text>
</comment>
<feature type="transmembrane region" description="Helical" evidence="1">
    <location>
        <begin position="28"/>
        <end position="50"/>
    </location>
</feature>
<organism evidence="2 3">
    <name type="scientific">Ruminococcus callidus ATCC 27760</name>
    <dbReference type="NCBI Taxonomy" id="411473"/>
    <lineage>
        <taxon>Bacteria</taxon>
        <taxon>Bacillati</taxon>
        <taxon>Bacillota</taxon>
        <taxon>Clostridia</taxon>
        <taxon>Eubacteriales</taxon>
        <taxon>Oscillospiraceae</taxon>
        <taxon>Ruminococcus</taxon>
    </lineage>
</organism>
<accession>U2MDH6</accession>
<evidence type="ECO:0000313" key="3">
    <source>
        <dbReference type="Proteomes" id="UP000016662"/>
    </source>
</evidence>
<keyword evidence="1" id="KW-0472">Membrane</keyword>
<evidence type="ECO:0000313" key="2">
    <source>
        <dbReference type="EMBL" id="ERJ97363.1"/>
    </source>
</evidence>
<feature type="transmembrane region" description="Helical" evidence="1">
    <location>
        <begin position="62"/>
        <end position="82"/>
    </location>
</feature>
<evidence type="ECO:0008006" key="4">
    <source>
        <dbReference type="Google" id="ProtNLM"/>
    </source>
</evidence>
<dbReference type="Proteomes" id="UP000016662">
    <property type="component" value="Unassembled WGS sequence"/>
</dbReference>
<keyword evidence="3" id="KW-1185">Reference proteome</keyword>
<name>U2MDH6_9FIRM</name>
<dbReference type="HOGENOM" id="CLU_1509520_0_0_9"/>
<proteinExistence type="predicted"/>
<gene>
    <name evidence="2" type="ORF">RUMCAL_00241</name>
</gene>
<dbReference type="EMBL" id="AWVF01000029">
    <property type="protein sequence ID" value="ERJ97363.1"/>
    <property type="molecule type" value="Genomic_DNA"/>
</dbReference>
<evidence type="ECO:0000256" key="1">
    <source>
        <dbReference type="SAM" id="Phobius"/>
    </source>
</evidence>
<protein>
    <recommendedName>
        <fullName evidence="4">YcxB-like protein domain-containing protein</fullName>
    </recommendedName>
</protein>
<keyword evidence="1" id="KW-1133">Transmembrane helix</keyword>
<reference evidence="2 3" key="1">
    <citation type="submission" date="2013-07" db="EMBL/GenBank/DDBJ databases">
        <authorList>
            <person name="Weinstock G."/>
            <person name="Sodergren E."/>
            <person name="Wylie T."/>
            <person name="Fulton L."/>
            <person name="Fulton R."/>
            <person name="Fronick C."/>
            <person name="O'Laughlin M."/>
            <person name="Godfrey J."/>
            <person name="Miner T."/>
            <person name="Herter B."/>
            <person name="Appelbaum E."/>
            <person name="Cordes M."/>
            <person name="Lek S."/>
            <person name="Wollam A."/>
            <person name="Pepin K.H."/>
            <person name="Palsikar V.B."/>
            <person name="Mitreva M."/>
            <person name="Wilson R.K."/>
        </authorList>
    </citation>
    <scope>NUCLEOTIDE SEQUENCE [LARGE SCALE GENOMIC DNA]</scope>
    <source>
        <strain evidence="2 3">ATCC 27760</strain>
    </source>
</reference>
<dbReference type="PATRIC" id="fig|411473.3.peg.211"/>
<dbReference type="AlphaFoldDB" id="U2MDH6"/>